<evidence type="ECO:0000313" key="8">
    <source>
        <dbReference type="EMBL" id="EID55070.1"/>
    </source>
</evidence>
<proteinExistence type="inferred from homology"/>
<dbReference type="InterPro" id="IPR013249">
    <property type="entry name" value="RNA_pol_sigma70_r4_t2"/>
</dbReference>
<dbReference type="PANTHER" id="PTHR43133:SF50">
    <property type="entry name" value="ECF RNA POLYMERASE SIGMA FACTOR SIGM"/>
    <property type="match status" value="1"/>
</dbReference>
<dbReference type="STRING" id="882086.SacxiDRAFT_2855"/>
<reference evidence="8 9" key="1">
    <citation type="submission" date="2012-01" db="EMBL/GenBank/DDBJ databases">
        <title>Improved High-Quality Draft sequence of Saccharomonospora xinjiangensis XJ-54.</title>
        <authorList>
            <consortium name="US DOE Joint Genome Institute"/>
            <person name="Lucas S."/>
            <person name="Han J."/>
            <person name="Lapidus A."/>
            <person name="Cheng J.-F."/>
            <person name="Goodwin L."/>
            <person name="Pitluck S."/>
            <person name="Peters L."/>
            <person name="Mikhailova N."/>
            <person name="Teshima H."/>
            <person name="Detter J.C."/>
            <person name="Han C."/>
            <person name="Tapia R."/>
            <person name="Land M."/>
            <person name="Hauser L."/>
            <person name="Kyrpides N."/>
            <person name="Ivanova N."/>
            <person name="Pagani I."/>
            <person name="Brambilla E.-M."/>
            <person name="Klenk H.-P."/>
            <person name="Woyke T."/>
        </authorList>
    </citation>
    <scope>NUCLEOTIDE SEQUENCE [LARGE SCALE GENOMIC DNA]</scope>
    <source>
        <strain evidence="8 9">XJ-54</strain>
    </source>
</reference>
<dbReference type="EMBL" id="JH636049">
    <property type="protein sequence ID" value="EID55070.1"/>
    <property type="molecule type" value="Genomic_DNA"/>
</dbReference>
<keyword evidence="2" id="KW-0805">Transcription regulation</keyword>
<dbReference type="Pfam" id="PF08281">
    <property type="entry name" value="Sigma70_r4_2"/>
    <property type="match status" value="1"/>
</dbReference>
<gene>
    <name evidence="8" type="ORF">SacxiDRAFT_2855</name>
</gene>
<evidence type="ECO:0000256" key="4">
    <source>
        <dbReference type="ARBA" id="ARBA00023125"/>
    </source>
</evidence>
<dbReference type="InterPro" id="IPR013324">
    <property type="entry name" value="RNA_pol_sigma_r3/r4-like"/>
</dbReference>
<evidence type="ECO:0000259" key="7">
    <source>
        <dbReference type="Pfam" id="PF08281"/>
    </source>
</evidence>
<accession>I0V4L7</accession>
<dbReference type="InterPro" id="IPR039425">
    <property type="entry name" value="RNA_pol_sigma-70-like"/>
</dbReference>
<evidence type="ECO:0000256" key="3">
    <source>
        <dbReference type="ARBA" id="ARBA00023082"/>
    </source>
</evidence>
<sequence length="178" mass="20280">MTNASSPWDGEFSRFFVERAQNLRATAYMLCGDWHRAEDITQAALTKLYVVWPKLAKHDALVSYARKVVIRTFLAENRRLWRRRERLTHDLPEQVAHEGETEQRMLVRAALSRVPPRQRAVLVLRYWEDLSVEQTAAVLGCSNGTVKSQTARGLAALRRALAQSEAAVPDGGEHCVRR</sequence>
<dbReference type="GO" id="GO:0016987">
    <property type="term" value="F:sigma factor activity"/>
    <property type="evidence" value="ECO:0007669"/>
    <property type="project" value="UniProtKB-KW"/>
</dbReference>
<dbReference type="CDD" id="cd06171">
    <property type="entry name" value="Sigma70_r4"/>
    <property type="match status" value="1"/>
</dbReference>
<feature type="domain" description="RNA polymerase sigma factor 70 region 4 type 2" evidence="7">
    <location>
        <begin position="105"/>
        <end position="157"/>
    </location>
</feature>
<dbReference type="InterPro" id="IPR014284">
    <property type="entry name" value="RNA_pol_sigma-70_dom"/>
</dbReference>
<dbReference type="RefSeq" id="WP_006239215.1">
    <property type="nucleotide sequence ID" value="NZ_JH636049.1"/>
</dbReference>
<dbReference type="GO" id="GO:0006352">
    <property type="term" value="P:DNA-templated transcription initiation"/>
    <property type="evidence" value="ECO:0007669"/>
    <property type="project" value="InterPro"/>
</dbReference>
<evidence type="ECO:0000256" key="1">
    <source>
        <dbReference type="ARBA" id="ARBA00010641"/>
    </source>
</evidence>
<protein>
    <submittedName>
        <fullName evidence="8">RNA polymerase sigma-70 factor, sigma-E family</fullName>
    </submittedName>
</protein>
<evidence type="ECO:0000259" key="6">
    <source>
        <dbReference type="Pfam" id="PF04542"/>
    </source>
</evidence>
<dbReference type="NCBIfam" id="TIGR02937">
    <property type="entry name" value="sigma70-ECF"/>
    <property type="match status" value="1"/>
</dbReference>
<evidence type="ECO:0000313" key="9">
    <source>
        <dbReference type="Proteomes" id="UP000004691"/>
    </source>
</evidence>
<dbReference type="PANTHER" id="PTHR43133">
    <property type="entry name" value="RNA POLYMERASE ECF-TYPE SIGMA FACTO"/>
    <property type="match status" value="1"/>
</dbReference>
<dbReference type="HOGENOM" id="CLU_047691_15_4_11"/>
<dbReference type="Gene3D" id="1.10.10.10">
    <property type="entry name" value="Winged helix-like DNA-binding domain superfamily/Winged helix DNA-binding domain"/>
    <property type="match status" value="1"/>
</dbReference>
<dbReference type="InterPro" id="IPR036388">
    <property type="entry name" value="WH-like_DNA-bd_sf"/>
</dbReference>
<dbReference type="InterPro" id="IPR013325">
    <property type="entry name" value="RNA_pol_sigma_r2"/>
</dbReference>
<evidence type="ECO:0000256" key="5">
    <source>
        <dbReference type="ARBA" id="ARBA00023163"/>
    </source>
</evidence>
<dbReference type="NCBIfam" id="TIGR02983">
    <property type="entry name" value="SigE-fam_strep"/>
    <property type="match status" value="1"/>
</dbReference>
<dbReference type="AlphaFoldDB" id="I0V4L7"/>
<dbReference type="InterPro" id="IPR007627">
    <property type="entry name" value="RNA_pol_sigma70_r2"/>
</dbReference>
<dbReference type="SUPFAM" id="SSF88659">
    <property type="entry name" value="Sigma3 and sigma4 domains of RNA polymerase sigma factors"/>
    <property type="match status" value="1"/>
</dbReference>
<feature type="domain" description="RNA polymerase sigma-70 region 2" evidence="6">
    <location>
        <begin position="20"/>
        <end position="83"/>
    </location>
</feature>
<dbReference type="OrthoDB" id="3783006at2"/>
<keyword evidence="3" id="KW-0731">Sigma factor</keyword>
<dbReference type="Pfam" id="PF04542">
    <property type="entry name" value="Sigma70_r2"/>
    <property type="match status" value="1"/>
</dbReference>
<keyword evidence="4" id="KW-0238">DNA-binding</keyword>
<keyword evidence="9" id="KW-1185">Reference proteome</keyword>
<evidence type="ECO:0000256" key="2">
    <source>
        <dbReference type="ARBA" id="ARBA00023015"/>
    </source>
</evidence>
<dbReference type="SUPFAM" id="SSF88946">
    <property type="entry name" value="Sigma2 domain of RNA polymerase sigma factors"/>
    <property type="match status" value="1"/>
</dbReference>
<dbReference type="GO" id="GO:0003677">
    <property type="term" value="F:DNA binding"/>
    <property type="evidence" value="ECO:0007669"/>
    <property type="project" value="UniProtKB-KW"/>
</dbReference>
<comment type="similarity">
    <text evidence="1">Belongs to the sigma-70 factor family. ECF subfamily.</text>
</comment>
<organism evidence="8 9">
    <name type="scientific">Saccharomonospora xinjiangensis XJ-54</name>
    <dbReference type="NCBI Taxonomy" id="882086"/>
    <lineage>
        <taxon>Bacteria</taxon>
        <taxon>Bacillati</taxon>
        <taxon>Actinomycetota</taxon>
        <taxon>Actinomycetes</taxon>
        <taxon>Pseudonocardiales</taxon>
        <taxon>Pseudonocardiaceae</taxon>
        <taxon>Saccharomonospora</taxon>
    </lineage>
</organism>
<dbReference type="Gene3D" id="1.10.1740.10">
    <property type="match status" value="1"/>
</dbReference>
<dbReference type="eggNOG" id="COG1595">
    <property type="taxonomic scope" value="Bacteria"/>
</dbReference>
<dbReference type="Proteomes" id="UP000004691">
    <property type="component" value="Unassembled WGS sequence"/>
</dbReference>
<name>I0V4L7_9PSEU</name>
<keyword evidence="5" id="KW-0804">Transcription</keyword>
<dbReference type="InterPro" id="IPR014325">
    <property type="entry name" value="RNA_pol_sigma-E_actinobac"/>
</dbReference>